<dbReference type="InterPro" id="IPR032816">
    <property type="entry name" value="VTT_dom"/>
</dbReference>
<comment type="caution">
    <text evidence="9">The sequence shown here is derived from an EMBL/GenBank/DDBJ whole genome shotgun (WGS) entry which is preliminary data.</text>
</comment>
<evidence type="ECO:0000256" key="4">
    <source>
        <dbReference type="ARBA" id="ARBA00022692"/>
    </source>
</evidence>
<comment type="similarity">
    <text evidence="2 7">Belongs to the DedA family.</text>
</comment>
<organism evidence="9 10">
    <name type="scientific">Rheinheimera mesophila</name>
    <dbReference type="NCBI Taxonomy" id="1547515"/>
    <lineage>
        <taxon>Bacteria</taxon>
        <taxon>Pseudomonadati</taxon>
        <taxon>Pseudomonadota</taxon>
        <taxon>Gammaproteobacteria</taxon>
        <taxon>Chromatiales</taxon>
        <taxon>Chromatiaceae</taxon>
        <taxon>Rheinheimera</taxon>
    </lineage>
</organism>
<name>A0A3P3QRS4_9GAMM</name>
<dbReference type="Proteomes" id="UP000276260">
    <property type="component" value="Unassembled WGS sequence"/>
</dbReference>
<dbReference type="Pfam" id="PF09335">
    <property type="entry name" value="VTT_dom"/>
    <property type="match status" value="1"/>
</dbReference>
<keyword evidence="5 7" id="KW-1133">Transmembrane helix</keyword>
<feature type="domain" description="VTT" evidence="8">
    <location>
        <begin position="36"/>
        <end position="159"/>
    </location>
</feature>
<dbReference type="AlphaFoldDB" id="A0A3P3QRS4"/>
<gene>
    <name evidence="9" type="ORF">EIK76_07700</name>
</gene>
<evidence type="ECO:0000256" key="3">
    <source>
        <dbReference type="ARBA" id="ARBA00022475"/>
    </source>
</evidence>
<evidence type="ECO:0000256" key="1">
    <source>
        <dbReference type="ARBA" id="ARBA00004651"/>
    </source>
</evidence>
<evidence type="ECO:0000256" key="6">
    <source>
        <dbReference type="ARBA" id="ARBA00023136"/>
    </source>
</evidence>
<evidence type="ECO:0000313" key="9">
    <source>
        <dbReference type="EMBL" id="RRJ23922.1"/>
    </source>
</evidence>
<keyword evidence="4 7" id="KW-0812">Transmembrane</keyword>
<evidence type="ECO:0000259" key="8">
    <source>
        <dbReference type="Pfam" id="PF09335"/>
    </source>
</evidence>
<reference evidence="9 10" key="1">
    <citation type="submission" date="2018-11" db="EMBL/GenBank/DDBJ databases">
        <title>Draft genome analysis of Rheinheimera mesophila isolated from an industrial waste site.</title>
        <authorList>
            <person name="Yu Q."/>
            <person name="Qi Y."/>
            <person name="Zhang H."/>
            <person name="Lu Y."/>
            <person name="Pu J."/>
        </authorList>
    </citation>
    <scope>NUCLEOTIDE SEQUENCE [LARGE SCALE GENOMIC DNA]</scope>
    <source>
        <strain evidence="9 10">IITR13</strain>
    </source>
</reference>
<keyword evidence="6 7" id="KW-0472">Membrane</keyword>
<evidence type="ECO:0000313" key="10">
    <source>
        <dbReference type="Proteomes" id="UP000276260"/>
    </source>
</evidence>
<accession>A0A3P3QRS4</accession>
<evidence type="ECO:0000256" key="5">
    <source>
        <dbReference type="ARBA" id="ARBA00022989"/>
    </source>
</evidence>
<comment type="subcellular location">
    <subcellularLocation>
        <location evidence="1 7">Cell membrane</location>
        <topology evidence="1 7">Multi-pass membrane protein</topology>
    </subcellularLocation>
</comment>
<dbReference type="GO" id="GO:0005886">
    <property type="term" value="C:plasma membrane"/>
    <property type="evidence" value="ECO:0007669"/>
    <property type="project" value="UniProtKB-SubCell"/>
</dbReference>
<dbReference type="RefSeq" id="WP_046519652.1">
    <property type="nucleotide sequence ID" value="NZ_LAVS01000015.1"/>
</dbReference>
<sequence length="246" mass="27274">MEQWLQQLLTEYQAYALLILFLLTFAESVAVLGLLVPGTALMFSFGVLIGAEQMGFWTACLVAALAGLVGDSLSYLAGRKFRPQLESWNWLSRQQKELNKISAALENNVWLAIVAGRFIGPSRPLLPLLAGMLQLSPSRYFPAATLACVLWPIAYFLPGILAGVAWQLKGTNLALFYSLLAGSVLLAVVSSYLLKKYLQHKEQATPDRRWFWGSLVSLFLAAVLFFQLSQHPATPLYLKELSGLMF</sequence>
<evidence type="ECO:0000256" key="2">
    <source>
        <dbReference type="ARBA" id="ARBA00010792"/>
    </source>
</evidence>
<protein>
    <submittedName>
        <fullName evidence="9">DedA family protein</fullName>
    </submittedName>
</protein>
<dbReference type="OrthoDB" id="9780918at2"/>
<keyword evidence="3 7" id="KW-1003">Cell membrane</keyword>
<feature type="transmembrane region" description="Helical" evidence="7">
    <location>
        <begin position="173"/>
        <end position="194"/>
    </location>
</feature>
<feature type="transmembrane region" description="Helical" evidence="7">
    <location>
        <begin position="140"/>
        <end position="166"/>
    </location>
</feature>
<feature type="transmembrane region" description="Helical" evidence="7">
    <location>
        <begin position="210"/>
        <end position="229"/>
    </location>
</feature>
<dbReference type="InterPro" id="IPR032818">
    <property type="entry name" value="DedA-like"/>
</dbReference>
<feature type="transmembrane region" description="Helical" evidence="7">
    <location>
        <begin position="56"/>
        <end position="77"/>
    </location>
</feature>
<dbReference type="PANTHER" id="PTHR30353:SF15">
    <property type="entry name" value="INNER MEMBRANE PROTEIN YABI"/>
    <property type="match status" value="1"/>
</dbReference>
<evidence type="ECO:0000256" key="7">
    <source>
        <dbReference type="RuleBase" id="RU367016"/>
    </source>
</evidence>
<feature type="transmembrane region" description="Helical" evidence="7">
    <location>
        <begin position="12"/>
        <end position="36"/>
    </location>
</feature>
<dbReference type="EMBL" id="RRCF01000001">
    <property type="protein sequence ID" value="RRJ23922.1"/>
    <property type="molecule type" value="Genomic_DNA"/>
</dbReference>
<proteinExistence type="inferred from homology"/>
<dbReference type="PANTHER" id="PTHR30353">
    <property type="entry name" value="INNER MEMBRANE PROTEIN DEDA-RELATED"/>
    <property type="match status" value="1"/>
</dbReference>
<keyword evidence="10" id="KW-1185">Reference proteome</keyword>